<dbReference type="OMA" id="FALNEHR"/>
<name>G3JK69_CORMM</name>
<dbReference type="InterPro" id="IPR013658">
    <property type="entry name" value="SGL"/>
</dbReference>
<dbReference type="EMBL" id="JH126402">
    <property type="protein sequence ID" value="EGX92199.1"/>
    <property type="molecule type" value="Genomic_DNA"/>
</dbReference>
<dbReference type="HOGENOM" id="CLU_036110_1_3_1"/>
<reference evidence="2 3" key="1">
    <citation type="journal article" date="2011" name="Genome Biol.">
        <title>Genome sequence of the insect pathogenic fungus Cordyceps militaris, a valued traditional Chinese medicine.</title>
        <authorList>
            <person name="Zheng P."/>
            <person name="Xia Y."/>
            <person name="Xiao G."/>
            <person name="Xiong C."/>
            <person name="Hu X."/>
            <person name="Zhang S."/>
            <person name="Zheng H."/>
            <person name="Huang Y."/>
            <person name="Zhou Y."/>
            <person name="Wang S."/>
            <person name="Zhao G.P."/>
            <person name="Liu X."/>
            <person name="St Leger R.J."/>
            <person name="Wang C."/>
        </authorList>
    </citation>
    <scope>NUCLEOTIDE SEQUENCE [LARGE SCALE GENOMIC DNA]</scope>
    <source>
        <strain evidence="2 3">CM01</strain>
    </source>
</reference>
<dbReference type="RefSeq" id="XP_006671563.1">
    <property type="nucleotide sequence ID" value="XM_006671500.1"/>
</dbReference>
<dbReference type="PANTHER" id="PTHR47064:SF2">
    <property type="entry name" value="SMP-30_GLUCONOLACTONASE_LRE-LIKE REGION DOMAIN-CONTAINING PROTEIN-RELATED"/>
    <property type="match status" value="1"/>
</dbReference>
<keyword evidence="3" id="KW-1185">Reference proteome</keyword>
<proteinExistence type="predicted"/>
<dbReference type="KEGG" id="cmt:CCM_06360"/>
<dbReference type="STRING" id="983644.G3JK69"/>
<dbReference type="Pfam" id="PF08450">
    <property type="entry name" value="SGL"/>
    <property type="match status" value="1"/>
</dbReference>
<dbReference type="Gene3D" id="2.120.10.30">
    <property type="entry name" value="TolB, C-terminal domain"/>
    <property type="match status" value="1"/>
</dbReference>
<dbReference type="SUPFAM" id="SSF63829">
    <property type="entry name" value="Calcium-dependent phosphotriesterase"/>
    <property type="match status" value="1"/>
</dbReference>
<dbReference type="InterPro" id="IPR052988">
    <property type="entry name" value="Oryzine_lactonohydrolase"/>
</dbReference>
<feature type="domain" description="SMP-30/Gluconolactonase/LRE-like region" evidence="1">
    <location>
        <begin position="157"/>
        <end position="328"/>
    </location>
</feature>
<dbReference type="OrthoDB" id="423498at2759"/>
<dbReference type="eggNOG" id="ENOG502RZSA">
    <property type="taxonomic scope" value="Eukaryota"/>
</dbReference>
<organism evidence="2 3">
    <name type="scientific">Cordyceps militaris (strain CM01)</name>
    <name type="common">Caterpillar fungus</name>
    <dbReference type="NCBI Taxonomy" id="983644"/>
    <lineage>
        <taxon>Eukaryota</taxon>
        <taxon>Fungi</taxon>
        <taxon>Dikarya</taxon>
        <taxon>Ascomycota</taxon>
        <taxon>Pezizomycotina</taxon>
        <taxon>Sordariomycetes</taxon>
        <taxon>Hypocreomycetidae</taxon>
        <taxon>Hypocreales</taxon>
        <taxon>Cordycipitaceae</taxon>
        <taxon>Cordyceps</taxon>
    </lineage>
</organism>
<evidence type="ECO:0000313" key="3">
    <source>
        <dbReference type="Proteomes" id="UP000001610"/>
    </source>
</evidence>
<dbReference type="InterPro" id="IPR011042">
    <property type="entry name" value="6-blade_b-propeller_TolB-like"/>
</dbReference>
<evidence type="ECO:0000259" key="1">
    <source>
        <dbReference type="Pfam" id="PF08450"/>
    </source>
</evidence>
<evidence type="ECO:0000313" key="2">
    <source>
        <dbReference type="EMBL" id="EGX92199.1"/>
    </source>
</evidence>
<dbReference type="GeneID" id="18168374"/>
<protein>
    <submittedName>
        <fullName evidence="2">AkeP</fullName>
    </submittedName>
</protein>
<gene>
    <name evidence="2" type="ORF">CCM_06360</name>
</gene>
<dbReference type="AlphaFoldDB" id="G3JK69"/>
<sequence>MSSSSDQSAHPPSKPATGWKWHHKDFAQVLGADPAFQLVLSSPDTPFAHEAGVYIAADDALFVTSNRLIRDGPGGSEKTQSVQISRIDLSPTRRKDGGLATRADIPCGPIHMANGGVNYRDGILFCAQGSGAAPSGLFYMSRRAPFCAEPVVTSYCGVPFNSVNDVVVRTRDGSIWFTDPAYGHEQGYKAAPSLPSQVYRYVPGESGGSGSITAVADGFGHPNGLCFSPDERTLYVTDTDKVHGAGHVRPDRPSSIYAFDVRVRHGQPIVCNRRLFAFVETGIPDGIKCDTDGRVYSGCGDGIHVWSEGGVPLGRIQIAGGVANFCFGRRGEIWALNEHHVWRVAIASSIRGALLADLSTQAKSRKRFMSVVRKGFRSMFC</sequence>
<dbReference type="Proteomes" id="UP000001610">
    <property type="component" value="Unassembled WGS sequence"/>
</dbReference>
<dbReference type="InParanoid" id="G3JK69"/>
<dbReference type="VEuPathDB" id="FungiDB:CCM_06360"/>
<dbReference type="PANTHER" id="PTHR47064">
    <property type="entry name" value="PUTATIVE (AFU_ORTHOLOGUE AFUA_1G08990)-RELATED"/>
    <property type="match status" value="1"/>
</dbReference>
<accession>G3JK69</accession>